<keyword evidence="1" id="KW-1133">Transmembrane helix</keyword>
<evidence type="ECO:0000313" key="2">
    <source>
        <dbReference type="EMBL" id="MDG0814742.1"/>
    </source>
</evidence>
<name>A0ABT6DE26_9BACT</name>
<keyword evidence="3" id="KW-1185">Reference proteome</keyword>
<keyword evidence="1" id="KW-0812">Transmembrane</keyword>
<comment type="caution">
    <text evidence="2">The sequence shown here is derived from an EMBL/GenBank/DDBJ whole genome shotgun (WGS) entry which is preliminary data.</text>
</comment>
<dbReference type="RefSeq" id="WP_277576228.1">
    <property type="nucleotide sequence ID" value="NZ_JANRMI010000001.1"/>
</dbReference>
<evidence type="ECO:0000256" key="1">
    <source>
        <dbReference type="SAM" id="Phobius"/>
    </source>
</evidence>
<keyword evidence="1" id="KW-0472">Membrane</keyword>
<reference evidence="2" key="1">
    <citation type="submission" date="2022-08" db="EMBL/GenBank/DDBJ databases">
        <title>Novel Bdellovibrio Species Isolated from Svalbard: Designation Bdellovibrio svalbardensis.</title>
        <authorList>
            <person name="Mitchell R.J."/>
            <person name="Choi S.Y."/>
        </authorList>
    </citation>
    <scope>NUCLEOTIDE SEQUENCE</scope>
    <source>
        <strain evidence="2">PAP01</strain>
    </source>
</reference>
<gene>
    <name evidence="2" type="ORF">NWE73_00090</name>
</gene>
<proteinExistence type="predicted"/>
<dbReference type="Gene3D" id="3.30.700.10">
    <property type="entry name" value="Glycoprotein, Type 4 Pilin"/>
    <property type="match status" value="1"/>
</dbReference>
<protein>
    <recommendedName>
        <fullName evidence="4">General secretion pathway protein GspG</fullName>
    </recommendedName>
</protein>
<sequence length="162" mass="17643">MNNERKQEFKSSGVLTLLGLVGFSAAIIAAPWNRSHRDTEVDAALQKAEVVGYQVVQIYREAAKTSALSFSKSGRNPASVAPETTLESLRTTGTMGNDPWGQPFHYRILSAEKNKAMRILVWSSGPNKKADTAELENESKAISSQPIYVGDDIGVVLSMTQN</sequence>
<dbReference type="EMBL" id="JANRMI010000001">
    <property type="protein sequence ID" value="MDG0814742.1"/>
    <property type="molecule type" value="Genomic_DNA"/>
</dbReference>
<accession>A0ABT6DE26</accession>
<evidence type="ECO:0008006" key="4">
    <source>
        <dbReference type="Google" id="ProtNLM"/>
    </source>
</evidence>
<evidence type="ECO:0000313" key="3">
    <source>
        <dbReference type="Proteomes" id="UP001152321"/>
    </source>
</evidence>
<dbReference type="Proteomes" id="UP001152321">
    <property type="component" value="Unassembled WGS sequence"/>
</dbReference>
<organism evidence="2 3">
    <name type="scientific">Bdellovibrio svalbardensis</name>
    <dbReference type="NCBI Taxonomy" id="2972972"/>
    <lineage>
        <taxon>Bacteria</taxon>
        <taxon>Pseudomonadati</taxon>
        <taxon>Bdellovibrionota</taxon>
        <taxon>Bdellovibrionia</taxon>
        <taxon>Bdellovibrionales</taxon>
        <taxon>Pseudobdellovibrionaceae</taxon>
        <taxon>Bdellovibrio</taxon>
    </lineage>
</organism>
<feature type="transmembrane region" description="Helical" evidence="1">
    <location>
        <begin position="12"/>
        <end position="32"/>
    </location>
</feature>